<evidence type="ECO:0000313" key="1">
    <source>
        <dbReference type="EMBL" id="GFZ19806.1"/>
    </source>
</evidence>
<comment type="caution">
    <text evidence="1">The sequence shown here is derived from an EMBL/GenBank/DDBJ whole genome shotgun (WGS) entry which is preliminary data.</text>
</comment>
<dbReference type="Pfam" id="PF05056">
    <property type="entry name" value="DUF674"/>
    <property type="match status" value="2"/>
</dbReference>
<accession>A0A7J0H9Q0</accession>
<dbReference type="InterPro" id="IPR007750">
    <property type="entry name" value="DUF674"/>
</dbReference>
<organism evidence="1 2">
    <name type="scientific">Actinidia rufa</name>
    <dbReference type="NCBI Taxonomy" id="165716"/>
    <lineage>
        <taxon>Eukaryota</taxon>
        <taxon>Viridiplantae</taxon>
        <taxon>Streptophyta</taxon>
        <taxon>Embryophyta</taxon>
        <taxon>Tracheophyta</taxon>
        <taxon>Spermatophyta</taxon>
        <taxon>Magnoliopsida</taxon>
        <taxon>eudicotyledons</taxon>
        <taxon>Gunneridae</taxon>
        <taxon>Pentapetalae</taxon>
        <taxon>asterids</taxon>
        <taxon>Ericales</taxon>
        <taxon>Actinidiaceae</taxon>
        <taxon>Actinidia</taxon>
    </lineage>
</organism>
<keyword evidence="2" id="KW-1185">Reference proteome</keyword>
<name>A0A7J0H9Q0_9ERIC</name>
<gene>
    <name evidence="1" type="ORF">Acr_28g0005110</name>
</gene>
<dbReference type="AlphaFoldDB" id="A0A7J0H9Q0"/>
<protein>
    <submittedName>
        <fullName evidence="1">Uncharacterized protein</fullName>
    </submittedName>
</protein>
<proteinExistence type="predicted"/>
<evidence type="ECO:0000313" key="2">
    <source>
        <dbReference type="Proteomes" id="UP000585474"/>
    </source>
</evidence>
<dbReference type="PANTHER" id="PTHR33103">
    <property type="entry name" value="OS01G0153900 PROTEIN"/>
    <property type="match status" value="1"/>
</dbReference>
<dbReference type="PANTHER" id="PTHR33103:SF27">
    <property type="entry name" value="OS04G0594700 PROTEIN"/>
    <property type="match status" value="1"/>
</dbReference>
<sequence>MYRSISSLEARHLRTPYCKAILVDPRSASEAQFVQLKLNVYPLEWAKLYMCGSGFWGRVTGRTGGSISMLTDLVVDCSFAFRVRSVMKPLDHKKAEPRRSTSEERHRLGVIIDPNCPTGEVQAGKGYMKEPATFMIEDNLFVSPSPITSMALLNQLNVPINDVVERVVTIGIDEALNLLNASLISKTE</sequence>
<dbReference type="OrthoDB" id="1277335at2759"/>
<dbReference type="EMBL" id="BJWL01000028">
    <property type="protein sequence ID" value="GFZ19806.1"/>
    <property type="molecule type" value="Genomic_DNA"/>
</dbReference>
<reference evidence="1 2" key="1">
    <citation type="submission" date="2019-07" db="EMBL/GenBank/DDBJ databases">
        <title>De Novo Assembly of kiwifruit Actinidia rufa.</title>
        <authorList>
            <person name="Sugita-Konishi S."/>
            <person name="Sato K."/>
            <person name="Mori E."/>
            <person name="Abe Y."/>
            <person name="Kisaki G."/>
            <person name="Hamano K."/>
            <person name="Suezawa K."/>
            <person name="Otani M."/>
            <person name="Fukuda T."/>
            <person name="Manabe T."/>
            <person name="Gomi K."/>
            <person name="Tabuchi M."/>
            <person name="Akimitsu K."/>
            <person name="Kataoka I."/>
        </authorList>
    </citation>
    <scope>NUCLEOTIDE SEQUENCE [LARGE SCALE GENOMIC DNA]</scope>
    <source>
        <strain evidence="2">cv. Fuchu</strain>
    </source>
</reference>
<dbReference type="Proteomes" id="UP000585474">
    <property type="component" value="Unassembled WGS sequence"/>
</dbReference>